<feature type="disulfide bond" evidence="7">
    <location>
        <begin position="156"/>
        <end position="174"/>
    </location>
</feature>
<feature type="disulfide bond" evidence="7">
    <location>
        <begin position="111"/>
        <end position="129"/>
    </location>
</feature>
<organism evidence="10 11">
    <name type="scientific">Bombyx mori</name>
    <name type="common">Silk moth</name>
    <dbReference type="NCBI Taxonomy" id="7091"/>
    <lineage>
        <taxon>Eukaryota</taxon>
        <taxon>Metazoa</taxon>
        <taxon>Ecdysozoa</taxon>
        <taxon>Arthropoda</taxon>
        <taxon>Hexapoda</taxon>
        <taxon>Insecta</taxon>
        <taxon>Pterygota</taxon>
        <taxon>Neoptera</taxon>
        <taxon>Endopterygota</taxon>
        <taxon>Lepidoptera</taxon>
        <taxon>Glossata</taxon>
        <taxon>Ditrysia</taxon>
        <taxon>Bombycoidea</taxon>
        <taxon>Bombycidae</taxon>
        <taxon>Bombycinae</taxon>
        <taxon>Bombyx</taxon>
    </lineage>
</organism>
<feature type="disulfide bond" evidence="7">
    <location>
        <begin position="230"/>
        <end position="245"/>
    </location>
</feature>
<evidence type="ECO:0000256" key="5">
    <source>
        <dbReference type="ARBA" id="ARBA00023157"/>
    </source>
</evidence>
<feature type="disulfide bond" evidence="7">
    <location>
        <begin position="366"/>
        <end position="376"/>
    </location>
</feature>
<feature type="domain" description="Pacifastin" evidence="9">
    <location>
        <begin position="227"/>
        <end position="261"/>
    </location>
</feature>
<feature type="domain" description="Pacifastin" evidence="9">
    <location>
        <begin position="522"/>
        <end position="557"/>
    </location>
</feature>
<feature type="domain" description="Pacifastin" evidence="9">
    <location>
        <begin position="579"/>
        <end position="614"/>
    </location>
</feature>
<feature type="chain" id="PRO_5035900810" description="Pacifastin domain-containing protein" evidence="8">
    <location>
        <begin position="19"/>
        <end position="669"/>
    </location>
</feature>
<evidence type="ECO:0000256" key="6">
    <source>
        <dbReference type="ARBA" id="ARBA00029459"/>
    </source>
</evidence>
<evidence type="ECO:0000256" key="2">
    <source>
        <dbReference type="ARBA" id="ARBA00022525"/>
    </source>
</evidence>
<feature type="disulfide bond" evidence="7">
    <location>
        <begin position="327"/>
        <end position="337"/>
    </location>
</feature>
<evidence type="ECO:0000259" key="9">
    <source>
        <dbReference type="PROSITE" id="PS51446"/>
    </source>
</evidence>
<evidence type="ECO:0000256" key="3">
    <source>
        <dbReference type="ARBA" id="ARBA00022690"/>
    </source>
</evidence>
<feature type="disulfide bond" evidence="7">
    <location>
        <begin position="146"/>
        <end position="161"/>
    </location>
</feature>
<feature type="disulfide bond" evidence="7">
    <location>
        <begin position="243"/>
        <end position="253"/>
    </location>
</feature>
<proteinExistence type="inferred from homology"/>
<feature type="signal peptide" evidence="8">
    <location>
        <begin position="1"/>
        <end position="18"/>
    </location>
</feature>
<comment type="caution">
    <text evidence="7">Lacks conserved residue(s) required for the propagation of feature annotation.</text>
</comment>
<feature type="disulfide bond" evidence="7">
    <location>
        <begin position="282"/>
        <end position="292"/>
    </location>
</feature>
<evidence type="ECO:0000256" key="7">
    <source>
        <dbReference type="PROSITE-ProRule" id="PRU00776"/>
    </source>
</evidence>
<feature type="disulfide bond" evidence="7">
    <location>
        <begin position="629"/>
        <end position="644"/>
    </location>
</feature>
<feature type="disulfide bond" evidence="7">
    <location>
        <begin position="159"/>
        <end position="169"/>
    </location>
</feature>
<feature type="disulfide bond" evidence="7">
    <location>
        <begin position="582"/>
        <end position="597"/>
    </location>
</feature>
<evidence type="ECO:0000256" key="8">
    <source>
        <dbReference type="SAM" id="SignalP"/>
    </source>
</evidence>
<dbReference type="PROSITE" id="PS51446">
    <property type="entry name" value="PACIFASTIN"/>
    <property type="match status" value="11"/>
</dbReference>
<dbReference type="SMART" id="SM00215">
    <property type="entry name" value="VWC_out"/>
    <property type="match status" value="3"/>
</dbReference>
<keyword evidence="11" id="KW-1185">Reference proteome</keyword>
<accession>A0A8R2M3V1</accession>
<evidence type="ECO:0000256" key="4">
    <source>
        <dbReference type="ARBA" id="ARBA00022900"/>
    </source>
</evidence>
<feature type="disulfide bond" evidence="7">
    <location>
        <begin position="198"/>
        <end position="208"/>
    </location>
</feature>
<feature type="disulfide bond" evidence="7">
    <location>
        <begin position="195"/>
        <end position="213"/>
    </location>
</feature>
<dbReference type="GeneID" id="101740099"/>
<feature type="disulfide bond" evidence="7">
    <location>
        <begin position="324"/>
        <end position="342"/>
    </location>
</feature>
<comment type="subcellular location">
    <subcellularLocation>
        <location evidence="1">Secreted</location>
    </subcellularLocation>
</comment>
<keyword evidence="4 7" id="KW-0722">Serine protease inhibitor</keyword>
<dbReference type="InterPro" id="IPR036201">
    <property type="entry name" value="Pacifastin_dom_sf"/>
</dbReference>
<keyword evidence="2" id="KW-0964">Secreted</keyword>
<feature type="disulfide bond" evidence="7">
    <location>
        <begin position="525"/>
        <end position="540"/>
    </location>
</feature>
<dbReference type="KEGG" id="bmor:101740099"/>
<feature type="disulfide bond" evidence="7">
    <location>
        <begin position="185"/>
        <end position="200"/>
    </location>
</feature>
<keyword evidence="8" id="KW-0732">Signal</keyword>
<sequence>MRCLIAICFIVLARHCESGALKCSPGTEGPCAAEQESKDKPSQITTDDASAVQEMQSEVECLAGTEWESNCHFCRCSDSGVAECLRQDSCDQIIFTEPVRCQPGTSFQRDCNTCVCLDNGLGLCSLDACRRSSTPKKFELIQGRECAPGSSWSNQCNSCRCNADGYGICSDEACTEHIIEPKKECAPKTMWKNECNTCWCTSDGKPMCTRMECITNNTPEKSELIQGRECAPGSTWSNQCNSCRCNADGYAICSDEACAEHINEPKKDCVPNTTWKNECYTCWCTSDGKPMCTRVECITNNTPKKSELIQGRDCAPGSTWSNQCNSCRCNADGYAICSDEACAEHIDEPKKDCAPKTMWKNECNTCWCTSDGKPMCTKMGCISYNNFGSGVTEKLETKGTEIPELRSSQNTTKAIVCVANRMFIKDCNTCWCNEDGTTFYCTRRVCVPMLPEDGDEDPENLNQKPATPKECKPNETFQIGCNRCRCNSEGTLYSCTRIGCLESEEKNHTLSRKVRASQQETVKTCQPGQEFRLDCNKCLCDKEGKDFSCTRMDCNALNSNHNAEPFNGDRTKREVSQKPATCVPGSVYNQGCNVCRCTDEGRHATCTLMRCPQEKEETHAHDQDPGFRCNPGEQFTRDCNDCTCSADGKSVFCTLRLCDQDITPHINAA</sequence>
<feature type="disulfide bond" evidence="7">
    <location>
        <begin position="114"/>
        <end position="124"/>
    </location>
</feature>
<feature type="domain" description="Pacifastin" evidence="9">
    <location>
        <begin position="350"/>
        <end position="384"/>
    </location>
</feature>
<feature type="domain" description="Pacifastin" evidence="9">
    <location>
        <begin position="626"/>
        <end position="661"/>
    </location>
</feature>
<evidence type="ECO:0000256" key="1">
    <source>
        <dbReference type="ARBA" id="ARBA00004613"/>
    </source>
</evidence>
<feature type="domain" description="Pacifastin" evidence="9">
    <location>
        <begin position="182"/>
        <end position="216"/>
    </location>
</feature>
<evidence type="ECO:0000313" key="10">
    <source>
        <dbReference type="EnsemblMetazoa" id="XP_037873932.1"/>
    </source>
</evidence>
<feature type="disulfide bond" evidence="7">
    <location>
        <begin position="269"/>
        <end position="284"/>
    </location>
</feature>
<feature type="disulfide bond" evidence="7">
    <location>
        <begin position="314"/>
        <end position="329"/>
    </location>
</feature>
<dbReference type="InterPro" id="IPR001007">
    <property type="entry name" value="VWF_dom"/>
</dbReference>
<evidence type="ECO:0000313" key="11">
    <source>
        <dbReference type="Proteomes" id="UP000005204"/>
    </source>
</evidence>
<feature type="domain" description="Pacifastin" evidence="9">
    <location>
        <begin position="311"/>
        <end position="345"/>
    </location>
</feature>
<dbReference type="EnsemblMetazoa" id="XM_038018004.1">
    <property type="protein sequence ID" value="XP_037873932.1"/>
    <property type="gene ID" value="LOC101740099"/>
</dbReference>
<dbReference type="Proteomes" id="UP000005204">
    <property type="component" value="Unassembled WGS sequence"/>
</dbReference>
<feature type="domain" description="Pacifastin" evidence="9">
    <location>
        <begin position="266"/>
        <end position="300"/>
    </location>
</feature>
<feature type="domain" description="Pacifastin" evidence="9">
    <location>
        <begin position="468"/>
        <end position="503"/>
    </location>
</feature>
<keyword evidence="3 7" id="KW-0646">Protease inhibitor</keyword>
<dbReference type="AlphaFoldDB" id="A0A8R2M3V1"/>
<feature type="domain" description="Pacifastin" evidence="9">
    <location>
        <begin position="98"/>
        <end position="132"/>
    </location>
</feature>
<feature type="domain" description="Pacifastin" evidence="9">
    <location>
        <begin position="143"/>
        <end position="177"/>
    </location>
</feature>
<feature type="disulfide bond" evidence="7">
    <location>
        <begin position="240"/>
        <end position="258"/>
    </location>
</feature>
<dbReference type="RefSeq" id="XP_037873932.1">
    <property type="nucleotide sequence ID" value="XM_038018004.2"/>
</dbReference>
<feature type="disulfide bond" evidence="7">
    <location>
        <begin position="353"/>
        <end position="368"/>
    </location>
</feature>
<dbReference type="InterPro" id="IPR008037">
    <property type="entry name" value="Pacifastin_dom"/>
</dbReference>
<keyword evidence="5 7" id="KW-1015">Disulfide bond</keyword>
<dbReference type="GO" id="GO:0005576">
    <property type="term" value="C:extracellular region"/>
    <property type="evidence" value="ECO:0007669"/>
    <property type="project" value="UniProtKB-SubCell"/>
</dbReference>
<reference evidence="10" key="2">
    <citation type="submission" date="2022-06" db="UniProtKB">
        <authorList>
            <consortium name="EnsemblMetazoa"/>
        </authorList>
    </citation>
    <scope>IDENTIFICATION</scope>
    <source>
        <strain evidence="10">p50T (Dazao)</strain>
    </source>
</reference>
<dbReference type="SUPFAM" id="SSF57283">
    <property type="entry name" value="PMP inhibitors"/>
    <property type="match status" value="12"/>
</dbReference>
<feature type="disulfide bond" evidence="7">
    <location>
        <begin position="101"/>
        <end position="116"/>
    </location>
</feature>
<feature type="disulfide bond" evidence="7">
    <location>
        <begin position="363"/>
        <end position="381"/>
    </location>
</feature>
<dbReference type="Pfam" id="PF05375">
    <property type="entry name" value="Pacifastin_I"/>
    <property type="match status" value="12"/>
</dbReference>
<reference evidence="11" key="1">
    <citation type="journal article" date="2008" name="Insect Biochem. Mol. Biol.">
        <title>The genome of a lepidopteran model insect, the silkworm Bombyx mori.</title>
        <authorList>
            <consortium name="International Silkworm Genome Consortium"/>
        </authorList>
    </citation>
    <scope>NUCLEOTIDE SEQUENCE [LARGE SCALE GENOMIC DNA]</scope>
    <source>
        <strain evidence="11">p50T</strain>
    </source>
</reference>
<dbReference type="GO" id="GO:0004867">
    <property type="term" value="F:serine-type endopeptidase inhibitor activity"/>
    <property type="evidence" value="ECO:0007669"/>
    <property type="project" value="UniProtKB-UniRule"/>
</dbReference>
<feature type="disulfide bond" evidence="7">
    <location>
        <begin position="471"/>
        <end position="486"/>
    </location>
</feature>
<feature type="disulfide bond" evidence="7">
    <location>
        <begin position="279"/>
        <end position="297"/>
    </location>
</feature>
<name>A0A8R2M3V1_BOMMO</name>
<comment type="similarity">
    <text evidence="6 7">Belongs to the protease inhibitor I19 family.</text>
</comment>
<protein>
    <recommendedName>
        <fullName evidence="9">Pacifastin domain-containing protein</fullName>
    </recommendedName>
</protein>